<organism evidence="1 2">
    <name type="scientific">Enterocloster citroniae</name>
    <dbReference type="NCBI Taxonomy" id="358743"/>
    <lineage>
        <taxon>Bacteria</taxon>
        <taxon>Bacillati</taxon>
        <taxon>Bacillota</taxon>
        <taxon>Clostridia</taxon>
        <taxon>Lachnospirales</taxon>
        <taxon>Lachnospiraceae</taxon>
        <taxon>Enterocloster</taxon>
    </lineage>
</organism>
<accession>A0A3E2VR75</accession>
<comment type="caution">
    <text evidence="1">The sequence shown here is derived from an EMBL/GenBank/DDBJ whole genome shotgun (WGS) entry which is preliminary data.</text>
</comment>
<sequence length="83" mass="9672">MAMERGEGRQEGEFIKLIKQVKKKIEKSIPEERCADMLEEDIAVIGKIYDIIKNHPDWEDIRVYETVEGLFLPILPDIMVTIL</sequence>
<reference evidence="1" key="1">
    <citation type="journal article" date="2021" name="Gut Microbes">
        <title>A synthetic consortium of 100 gut commensals modulates the composition and function in a colon model of the microbiome of elderly subjects.</title>
        <authorList>
            <person name="Perez M."/>
            <person name="Ntemiri A."/>
            <person name="Tan H."/>
            <person name="Harris H.M.B."/>
            <person name="Roager H.M."/>
            <person name="Ribiere C."/>
            <person name="O'Toole P.W."/>
        </authorList>
    </citation>
    <scope>NUCLEOTIDE SEQUENCE</scope>
    <source>
        <strain evidence="1">MCC335</strain>
    </source>
</reference>
<dbReference type="RefSeq" id="WP_007865500.1">
    <property type="nucleotide sequence ID" value="NZ_CABJDD010000001.1"/>
</dbReference>
<name>A0A3E2VR75_9FIRM</name>
<gene>
    <name evidence="1" type="ORF">GPL26_06325</name>
</gene>
<dbReference type="AlphaFoldDB" id="A0A3E2VR75"/>
<dbReference type="Proteomes" id="UP000708338">
    <property type="component" value="Unassembled WGS sequence"/>
</dbReference>
<protein>
    <submittedName>
        <fullName evidence="1">Uncharacterized protein</fullName>
    </submittedName>
</protein>
<evidence type="ECO:0000313" key="2">
    <source>
        <dbReference type="Proteomes" id="UP000708338"/>
    </source>
</evidence>
<dbReference type="EMBL" id="WQPS01000005">
    <property type="protein sequence ID" value="MBT9809262.1"/>
    <property type="molecule type" value="Genomic_DNA"/>
</dbReference>
<proteinExistence type="predicted"/>
<evidence type="ECO:0000313" key="1">
    <source>
        <dbReference type="EMBL" id="MBT9809262.1"/>
    </source>
</evidence>